<protein>
    <recommendedName>
        <fullName evidence="6">Exodeoxyribonuclease VII small subunit</fullName>
        <ecNumber evidence="6">3.1.11.6</ecNumber>
    </recommendedName>
</protein>
<keyword evidence="3" id="KW-0540">Nuclease</keyword>
<evidence type="ECO:0000256" key="1">
    <source>
        <dbReference type="ARBA" id="ARBA00009998"/>
    </source>
</evidence>
<keyword evidence="2" id="KW-0963">Cytoplasm</keyword>
<organism evidence="8 9">
    <name type="scientific">Belliella aquatica</name>
    <dbReference type="NCBI Taxonomy" id="1323734"/>
    <lineage>
        <taxon>Bacteria</taxon>
        <taxon>Pseudomonadati</taxon>
        <taxon>Bacteroidota</taxon>
        <taxon>Cytophagia</taxon>
        <taxon>Cytophagales</taxon>
        <taxon>Cyclobacteriaceae</taxon>
        <taxon>Belliella</taxon>
    </lineage>
</organism>
<dbReference type="NCBIfam" id="TIGR01280">
    <property type="entry name" value="xseB"/>
    <property type="match status" value="1"/>
</dbReference>
<gene>
    <name evidence="8" type="ORF">GCM10010993_29120</name>
</gene>
<dbReference type="Pfam" id="PF02609">
    <property type="entry name" value="Exonuc_VII_S"/>
    <property type="match status" value="1"/>
</dbReference>
<dbReference type="InterPro" id="IPR003761">
    <property type="entry name" value="Exonuc_VII_S"/>
</dbReference>
<keyword evidence="4" id="KW-0378">Hydrolase</keyword>
<evidence type="ECO:0000256" key="7">
    <source>
        <dbReference type="SAM" id="Coils"/>
    </source>
</evidence>
<dbReference type="SUPFAM" id="SSF116842">
    <property type="entry name" value="XseB-like"/>
    <property type="match status" value="1"/>
</dbReference>
<accession>A0ABQ1MXN9</accession>
<dbReference type="EMBL" id="BMFD01000012">
    <property type="protein sequence ID" value="GGC48819.1"/>
    <property type="molecule type" value="Genomic_DNA"/>
</dbReference>
<keyword evidence="7" id="KW-0175">Coiled coil</keyword>
<evidence type="ECO:0000256" key="4">
    <source>
        <dbReference type="ARBA" id="ARBA00022801"/>
    </source>
</evidence>
<evidence type="ECO:0000256" key="3">
    <source>
        <dbReference type="ARBA" id="ARBA00022722"/>
    </source>
</evidence>
<evidence type="ECO:0000313" key="9">
    <source>
        <dbReference type="Proteomes" id="UP000635885"/>
    </source>
</evidence>
<keyword evidence="5" id="KW-0269">Exonuclease</keyword>
<evidence type="ECO:0000313" key="8">
    <source>
        <dbReference type="EMBL" id="GGC48819.1"/>
    </source>
</evidence>
<evidence type="ECO:0000256" key="5">
    <source>
        <dbReference type="ARBA" id="ARBA00022839"/>
    </source>
</evidence>
<reference evidence="9" key="1">
    <citation type="journal article" date="2019" name="Int. J. Syst. Evol. Microbiol.">
        <title>The Global Catalogue of Microorganisms (GCM) 10K type strain sequencing project: providing services to taxonomists for standard genome sequencing and annotation.</title>
        <authorList>
            <consortium name="The Broad Institute Genomics Platform"/>
            <consortium name="The Broad Institute Genome Sequencing Center for Infectious Disease"/>
            <person name="Wu L."/>
            <person name="Ma J."/>
        </authorList>
    </citation>
    <scope>NUCLEOTIDE SEQUENCE [LARGE SCALE GENOMIC DNA]</scope>
    <source>
        <strain evidence="9">CGMCC 1.12479</strain>
    </source>
</reference>
<dbReference type="RefSeq" id="WP_188443829.1">
    <property type="nucleotide sequence ID" value="NZ_BMFD01000012.1"/>
</dbReference>
<feature type="coiled-coil region" evidence="7">
    <location>
        <begin position="15"/>
        <end position="63"/>
    </location>
</feature>
<comment type="similarity">
    <text evidence="1">Belongs to the XseB family.</text>
</comment>
<proteinExistence type="inferred from homology"/>
<evidence type="ECO:0000256" key="6">
    <source>
        <dbReference type="NCBIfam" id="TIGR01280"/>
    </source>
</evidence>
<comment type="caution">
    <text evidence="8">The sequence shown here is derived from an EMBL/GenBank/DDBJ whole genome shotgun (WGS) entry which is preliminary data.</text>
</comment>
<dbReference type="EC" id="3.1.11.6" evidence="6"/>
<dbReference type="InterPro" id="IPR037004">
    <property type="entry name" value="Exonuc_VII_ssu_sf"/>
</dbReference>
<sequence length="63" mass="7250">MENENLSYDKALARIEEIVNKLEAGEEGIDQLSEMVKEAAKLVSFCKNKLRMTEDEIKQAFEE</sequence>
<keyword evidence="9" id="KW-1185">Reference proteome</keyword>
<evidence type="ECO:0000256" key="2">
    <source>
        <dbReference type="ARBA" id="ARBA00022490"/>
    </source>
</evidence>
<dbReference type="Gene3D" id="1.10.287.1040">
    <property type="entry name" value="Exonuclease VII, small subunit"/>
    <property type="match status" value="1"/>
</dbReference>
<dbReference type="Proteomes" id="UP000635885">
    <property type="component" value="Unassembled WGS sequence"/>
</dbReference>
<name>A0ABQ1MXN9_9BACT</name>